<gene>
    <name evidence="2" type="ORF">QYM36_007791</name>
</gene>
<dbReference type="InterPro" id="IPR043128">
    <property type="entry name" value="Rev_trsase/Diguanyl_cyclase"/>
</dbReference>
<dbReference type="Pfam" id="PF00078">
    <property type="entry name" value="RVT_1"/>
    <property type="match status" value="1"/>
</dbReference>
<evidence type="ECO:0000259" key="1">
    <source>
        <dbReference type="Pfam" id="PF00078"/>
    </source>
</evidence>
<dbReference type="GO" id="GO:0071897">
    <property type="term" value="P:DNA biosynthetic process"/>
    <property type="evidence" value="ECO:0007669"/>
    <property type="project" value="UniProtKB-ARBA"/>
</dbReference>
<dbReference type="CDD" id="cd05481">
    <property type="entry name" value="retropepsin_like_LTR_1"/>
    <property type="match status" value="1"/>
</dbReference>
<organism evidence="2 3">
    <name type="scientific">Artemia franciscana</name>
    <name type="common">Brine shrimp</name>
    <name type="synonym">Artemia sanfranciscana</name>
    <dbReference type="NCBI Taxonomy" id="6661"/>
    <lineage>
        <taxon>Eukaryota</taxon>
        <taxon>Metazoa</taxon>
        <taxon>Ecdysozoa</taxon>
        <taxon>Arthropoda</taxon>
        <taxon>Crustacea</taxon>
        <taxon>Branchiopoda</taxon>
        <taxon>Anostraca</taxon>
        <taxon>Artemiidae</taxon>
        <taxon>Artemia</taxon>
    </lineage>
</organism>
<dbReference type="InterPro" id="IPR000477">
    <property type="entry name" value="RT_dom"/>
</dbReference>
<dbReference type="PANTHER" id="PTHR37984">
    <property type="entry name" value="PROTEIN CBG26694"/>
    <property type="match status" value="1"/>
</dbReference>
<sequence>MLYKETGIGLMLRLQCATSVVDNTQETMHALQKKKTCLKYKKIDHFARVYNSKVVNFVEQLQGENSPSGELPGNSNSGEESGLYMYAVNQNDSKDEAYASINEQMKIDIKVDTGAQANLIPQHYLEMLSPKPTLQTTNHRLTSYCGSQIPSLGTSKLQCRYKNGHSKLQLFYVVASRTTPINELKSSQKLNLVKFILNTEAQIQTDQSTNAPIVMLSGDCEINLKHNVTPTVHPARKVPIAMRDKLKNELVCLEELGIIKKVIKSTEWANAKVMVEKKDGRECLCINPVNLDKAIKQPYYPIPTFYDAISNLDGAPYFSKLATWSRYWTLQLSQKASCLTTFSTICGCYHWKRYPLGLILVQDVLQQRMEQAFDSLKGLCVLIDDLLNYGRTQKEHDERLKEALQRARKLGIRFNKIKCQFGLDKISYFGHEISKDGIKPDPEKLQVINRMPEPKNEEELQTLLGMLNFLSRYIPKISSKNKSLRDLLNEESFLLQTNHLSASRISRNLLCLD</sequence>
<reference evidence="2" key="1">
    <citation type="submission" date="2023-07" db="EMBL/GenBank/DDBJ databases">
        <title>Chromosome-level genome assembly of Artemia franciscana.</title>
        <authorList>
            <person name="Jo E."/>
        </authorList>
    </citation>
    <scope>NUCLEOTIDE SEQUENCE</scope>
    <source>
        <tissue evidence="2">Whole body</tissue>
    </source>
</reference>
<evidence type="ECO:0000313" key="2">
    <source>
        <dbReference type="EMBL" id="KAK2727056.1"/>
    </source>
</evidence>
<dbReference type="SUPFAM" id="SSF56672">
    <property type="entry name" value="DNA/RNA polymerases"/>
    <property type="match status" value="1"/>
</dbReference>
<dbReference type="InterPro" id="IPR050951">
    <property type="entry name" value="Retrovirus_Pol_polyprotein"/>
</dbReference>
<dbReference type="EMBL" id="JAVRJZ010000001">
    <property type="protein sequence ID" value="KAK2727056.1"/>
    <property type="molecule type" value="Genomic_DNA"/>
</dbReference>
<dbReference type="InterPro" id="IPR043502">
    <property type="entry name" value="DNA/RNA_pol_sf"/>
</dbReference>
<evidence type="ECO:0000313" key="3">
    <source>
        <dbReference type="Proteomes" id="UP001187531"/>
    </source>
</evidence>
<dbReference type="Gene3D" id="3.30.70.270">
    <property type="match status" value="2"/>
</dbReference>
<keyword evidence="3" id="KW-1185">Reference proteome</keyword>
<dbReference type="Gene3D" id="3.10.10.10">
    <property type="entry name" value="HIV Type 1 Reverse Transcriptase, subunit A, domain 1"/>
    <property type="match status" value="1"/>
</dbReference>
<comment type="caution">
    <text evidence="2">The sequence shown here is derived from an EMBL/GenBank/DDBJ whole genome shotgun (WGS) entry which is preliminary data.</text>
</comment>
<dbReference type="CDD" id="cd01647">
    <property type="entry name" value="RT_LTR"/>
    <property type="match status" value="1"/>
</dbReference>
<dbReference type="PANTHER" id="PTHR37984:SF7">
    <property type="entry name" value="INTEGRASE CATALYTIC DOMAIN-CONTAINING PROTEIN"/>
    <property type="match status" value="1"/>
</dbReference>
<feature type="domain" description="Reverse transcriptase" evidence="1">
    <location>
        <begin position="298"/>
        <end position="433"/>
    </location>
</feature>
<protein>
    <recommendedName>
        <fullName evidence="1">Reverse transcriptase domain-containing protein</fullName>
    </recommendedName>
</protein>
<accession>A0AA88IHM5</accession>
<name>A0AA88IHM5_ARTSF</name>
<dbReference type="Proteomes" id="UP001187531">
    <property type="component" value="Unassembled WGS sequence"/>
</dbReference>
<proteinExistence type="predicted"/>
<dbReference type="AlphaFoldDB" id="A0AA88IHM5"/>